<dbReference type="GO" id="GO:0034628">
    <property type="term" value="P:'de novo' NAD+ biosynthetic process from L-aspartate"/>
    <property type="evidence" value="ECO:0007669"/>
    <property type="project" value="TreeGrafter"/>
</dbReference>
<keyword evidence="8" id="KW-0408">Iron</keyword>
<evidence type="ECO:0000256" key="7">
    <source>
        <dbReference type="ARBA" id="ARBA00022723"/>
    </source>
</evidence>
<keyword evidence="9" id="KW-0411">Iron-sulfur</keyword>
<dbReference type="InterPro" id="IPR003473">
    <property type="entry name" value="NadA"/>
</dbReference>
<evidence type="ECO:0000256" key="5">
    <source>
        <dbReference type="ARBA" id="ARBA00022642"/>
    </source>
</evidence>
<dbReference type="SUPFAM" id="SSF142754">
    <property type="entry name" value="NadA-like"/>
    <property type="match status" value="1"/>
</dbReference>
<dbReference type="AlphaFoldDB" id="A0A2S9XFT4"/>
<evidence type="ECO:0000256" key="3">
    <source>
        <dbReference type="ARBA" id="ARBA00012669"/>
    </source>
</evidence>
<keyword evidence="6 10" id="KW-0808">Transferase</keyword>
<evidence type="ECO:0000256" key="9">
    <source>
        <dbReference type="ARBA" id="ARBA00023014"/>
    </source>
</evidence>
<name>A0A2S9XFT4_9BACT</name>
<evidence type="ECO:0000313" key="11">
    <source>
        <dbReference type="Proteomes" id="UP000237968"/>
    </source>
</evidence>
<dbReference type="UniPathway" id="UPA00253">
    <property type="reaction ID" value="UER00327"/>
</dbReference>
<dbReference type="GO" id="GO:0051539">
    <property type="term" value="F:4 iron, 4 sulfur cluster binding"/>
    <property type="evidence" value="ECO:0007669"/>
    <property type="project" value="UniProtKB-KW"/>
</dbReference>
<keyword evidence="5" id="KW-0662">Pyridine nucleotide biosynthesis</keyword>
<dbReference type="PANTHER" id="PTHR30573:SF0">
    <property type="entry name" value="QUINOLINATE SYNTHASE, CHLOROPLASTIC"/>
    <property type="match status" value="1"/>
</dbReference>
<evidence type="ECO:0000256" key="2">
    <source>
        <dbReference type="ARBA" id="ARBA00005065"/>
    </source>
</evidence>
<comment type="cofactor">
    <cofactor evidence="1">
        <name>[4Fe-4S] cluster</name>
        <dbReference type="ChEBI" id="CHEBI:49883"/>
    </cofactor>
</comment>
<evidence type="ECO:0000256" key="8">
    <source>
        <dbReference type="ARBA" id="ARBA00023004"/>
    </source>
</evidence>
<dbReference type="InterPro" id="IPR036094">
    <property type="entry name" value="NadA_sf"/>
</dbReference>
<evidence type="ECO:0000313" key="10">
    <source>
        <dbReference type="EMBL" id="PRP91726.1"/>
    </source>
</evidence>
<dbReference type="GO" id="GO:0008987">
    <property type="term" value="F:quinolinate synthetase A activity"/>
    <property type="evidence" value="ECO:0007669"/>
    <property type="project" value="InterPro"/>
</dbReference>
<dbReference type="EMBL" id="PVNK01000232">
    <property type="protein sequence ID" value="PRP91726.1"/>
    <property type="molecule type" value="Genomic_DNA"/>
</dbReference>
<evidence type="ECO:0000256" key="6">
    <source>
        <dbReference type="ARBA" id="ARBA00022679"/>
    </source>
</evidence>
<comment type="caution">
    <text evidence="10">The sequence shown here is derived from an EMBL/GenBank/DDBJ whole genome shotgun (WGS) entry which is preliminary data.</text>
</comment>
<dbReference type="GO" id="GO:0046872">
    <property type="term" value="F:metal ion binding"/>
    <property type="evidence" value="ECO:0007669"/>
    <property type="project" value="UniProtKB-KW"/>
</dbReference>
<dbReference type="EC" id="2.5.1.72" evidence="3"/>
<reference evidence="10 11" key="1">
    <citation type="submission" date="2018-03" db="EMBL/GenBank/DDBJ databases">
        <title>Draft Genome Sequences of the Obligatory Marine Myxobacteria Enhygromyxa salina SWB005.</title>
        <authorList>
            <person name="Poehlein A."/>
            <person name="Moghaddam J.A."/>
            <person name="Harms H."/>
            <person name="Alanjari M."/>
            <person name="Koenig G.M."/>
            <person name="Daniel R."/>
            <person name="Schaeberle T.F."/>
        </authorList>
    </citation>
    <scope>NUCLEOTIDE SEQUENCE [LARGE SCALE GENOMIC DNA]</scope>
    <source>
        <strain evidence="10 11">SWB005</strain>
    </source>
</reference>
<keyword evidence="11" id="KW-1185">Reference proteome</keyword>
<organism evidence="10 11">
    <name type="scientific">Enhygromyxa salina</name>
    <dbReference type="NCBI Taxonomy" id="215803"/>
    <lineage>
        <taxon>Bacteria</taxon>
        <taxon>Pseudomonadati</taxon>
        <taxon>Myxococcota</taxon>
        <taxon>Polyangia</taxon>
        <taxon>Nannocystales</taxon>
        <taxon>Nannocystaceae</taxon>
        <taxon>Enhygromyxa</taxon>
    </lineage>
</organism>
<dbReference type="PANTHER" id="PTHR30573">
    <property type="entry name" value="QUINOLINATE SYNTHETASE A"/>
    <property type="match status" value="1"/>
</dbReference>
<dbReference type="Pfam" id="PF02445">
    <property type="entry name" value="NadA"/>
    <property type="match status" value="1"/>
</dbReference>
<dbReference type="RefSeq" id="WP_181198179.1">
    <property type="nucleotide sequence ID" value="NZ_PVNK01000232.1"/>
</dbReference>
<sequence length="485" mass="51805">MPSAEPFPSLIVRADGFAAQGAFAQAQAEYLEPDPDVVARLEQLLRTRRAGVVAHFYMDAELQGALWACDWPHINISDSLVMADSGVAMAGAGAREIVVLGVDFMAENVRAILDASGHEQVGCWRVAEGPIGCSLAEAAESRVYAAWLDKAAATPKSLHVVYINTSLRTKARAHAKIPTITCTSSNVVATVLQTFAQEPEAHLWFGPDTYMGQNLARMFETLAQLDEATIAALHPAHTPATIRALIPRFHYFEQGNCVVHHMFGAAVAGQVEREYEARADLDVTAHLEVPGEMFALALRAQREGRGVVGSTKNILDHITGRLDAALAEPRADRPKRLSFVLGTEAGMVTAIVRALRERLSSASGEDCGVEIEIIFPVAAEAVTATEDDALPLIPGVAGGEGCSTAGGCATCPYMKMNSLDALCDLLERLPAASPSELASFEPEKYTEVVAGKTVASLGTEPILHMRGFQRTGALPDALLADLRAR</sequence>
<dbReference type="Proteomes" id="UP000237968">
    <property type="component" value="Unassembled WGS sequence"/>
</dbReference>
<comment type="pathway">
    <text evidence="2">Cofactor biosynthesis; NAD(+) biosynthesis; quinolinate from iminoaspartate: step 1/1.</text>
</comment>
<evidence type="ECO:0000256" key="4">
    <source>
        <dbReference type="ARBA" id="ARBA00022485"/>
    </source>
</evidence>
<protein>
    <recommendedName>
        <fullName evidence="3">quinolinate synthase</fullName>
        <ecNumber evidence="3">2.5.1.72</ecNumber>
    </recommendedName>
</protein>
<keyword evidence="4" id="KW-0004">4Fe-4S</keyword>
<keyword evidence="7" id="KW-0479">Metal-binding</keyword>
<dbReference type="Gene3D" id="3.40.50.10800">
    <property type="entry name" value="NadA-like"/>
    <property type="match status" value="3"/>
</dbReference>
<gene>
    <name evidence="10" type="primary">nadA</name>
    <name evidence="10" type="ORF">ENSA5_53060</name>
</gene>
<accession>A0A2S9XFT4</accession>
<evidence type="ECO:0000256" key="1">
    <source>
        <dbReference type="ARBA" id="ARBA00001966"/>
    </source>
</evidence>
<proteinExistence type="predicted"/>